<feature type="compositionally biased region" description="Basic and acidic residues" evidence="12">
    <location>
        <begin position="436"/>
        <end position="459"/>
    </location>
</feature>
<dbReference type="GO" id="GO:0003677">
    <property type="term" value="F:DNA binding"/>
    <property type="evidence" value="ECO:0007669"/>
    <property type="project" value="UniProtKB-KW"/>
</dbReference>
<feature type="region of interest" description="Disordered" evidence="12">
    <location>
        <begin position="190"/>
        <end position="214"/>
    </location>
</feature>
<evidence type="ECO:0000256" key="8">
    <source>
        <dbReference type="ARBA" id="ARBA00023125"/>
    </source>
</evidence>
<feature type="region of interest" description="Disordered" evidence="12">
    <location>
        <begin position="540"/>
        <end position="565"/>
    </location>
</feature>
<dbReference type="OrthoDB" id="3258416at2759"/>
<comment type="similarity">
    <text evidence="3">Belongs to the NUSAP family.</text>
</comment>
<dbReference type="GeneID" id="110976717"/>
<evidence type="ECO:0000256" key="3">
    <source>
        <dbReference type="ARBA" id="ARBA00009702"/>
    </source>
</evidence>
<feature type="compositionally biased region" description="Low complexity" evidence="12">
    <location>
        <begin position="61"/>
        <end position="78"/>
    </location>
</feature>
<dbReference type="GO" id="GO:0072686">
    <property type="term" value="C:mitotic spindle"/>
    <property type="evidence" value="ECO:0007669"/>
    <property type="project" value="TreeGrafter"/>
</dbReference>
<keyword evidence="5" id="KW-0132">Cell division</keyword>
<sequence>MENSSALDGMKRAELQRLAKKAGIKANMKTDAIIEALRKHYQVESIPTTGRTSSGEDDTTGNESAVSTSSESAGSSVNEGQVEQDKTCKGTPPKRVARKGRKGRKRTVAPTKNTAAMTTDKTPEQKSSTSAVKLPNLTVRSNTPRTRCSTASSTTLAAGGVPLRRQTRSVTPKTGSTAPATKITLAPVETSVRRKTRSVTPKMDKDLPTASAPTDVPVRRRTYEIEQEQAAPHEVAKKETTAQSDPDMKREILAELEQKAAEKLSLQSKIPKRKAVVAKSNKPITPGNKDWSRIHQAQFDKMESIDDYVARKRKRTEALSASVKRAKLIADEARAAVQNLTSHRTPQGSSAKVGKPVSRVHITNLPFGSPRPTGVKNRGTKAPVSKAPPTKSVTFKVSRLKTPTRASVLLVGGGEPRQKRKSTPGPRKSISVIDTSAKKPQFDLSSRKSIGESGRDNRKSVGAVTTPFKFGQSALTPAADTISKPAFDLKASLSKPLTYKPYTGKLKPLEVSTRVQATSNIQKAKANITKKPMLKTRDNRRAEAKHNRANKRANNLMARRGISAF</sequence>
<dbReference type="PANTHER" id="PTHR15874">
    <property type="entry name" value="NUCLEOLAR AND SPINDLE-ASSOCIATED PROTEIN 1"/>
    <property type="match status" value="1"/>
</dbReference>
<gene>
    <name evidence="14" type="primary">LOC110976717</name>
</gene>
<dbReference type="GO" id="GO:0005730">
    <property type="term" value="C:nucleolus"/>
    <property type="evidence" value="ECO:0007669"/>
    <property type="project" value="TreeGrafter"/>
</dbReference>
<dbReference type="Pfam" id="PF16006">
    <property type="entry name" value="NUSAP"/>
    <property type="match status" value="1"/>
</dbReference>
<keyword evidence="13" id="KW-1185">Reference proteome</keyword>
<feature type="compositionally biased region" description="Basic and acidic residues" evidence="12">
    <location>
        <begin position="234"/>
        <end position="247"/>
    </location>
</feature>
<feature type="compositionally biased region" description="Basic residues" evidence="12">
    <location>
        <begin position="95"/>
        <end position="107"/>
    </location>
</feature>
<accession>A0A8B7XYE1</accession>
<evidence type="ECO:0000256" key="7">
    <source>
        <dbReference type="ARBA" id="ARBA00022776"/>
    </source>
</evidence>
<evidence type="ECO:0000256" key="5">
    <source>
        <dbReference type="ARBA" id="ARBA00022618"/>
    </source>
</evidence>
<dbReference type="GO" id="GO:0040001">
    <property type="term" value="P:establishment of mitotic spindle localization"/>
    <property type="evidence" value="ECO:0007669"/>
    <property type="project" value="InterPro"/>
</dbReference>
<evidence type="ECO:0000256" key="12">
    <source>
        <dbReference type="SAM" id="MobiDB-lite"/>
    </source>
</evidence>
<feature type="region of interest" description="Disordered" evidence="12">
    <location>
        <begin position="226"/>
        <end position="247"/>
    </location>
</feature>
<dbReference type="InterPro" id="IPR026756">
    <property type="entry name" value="NuSAP"/>
</dbReference>
<proteinExistence type="inferred from homology"/>
<protein>
    <submittedName>
        <fullName evidence="14">Nucleolar and spindle-associated protein 1-B-like</fullName>
    </submittedName>
</protein>
<dbReference type="OMA" id="WKPHKGK"/>
<evidence type="ECO:0000256" key="9">
    <source>
        <dbReference type="ARBA" id="ARBA00023212"/>
    </source>
</evidence>
<dbReference type="GO" id="GO:0008017">
    <property type="term" value="F:microtubule binding"/>
    <property type="evidence" value="ECO:0007669"/>
    <property type="project" value="TreeGrafter"/>
</dbReference>
<keyword evidence="4" id="KW-0963">Cytoplasm</keyword>
<evidence type="ECO:0000256" key="10">
    <source>
        <dbReference type="ARBA" id="ARBA00023242"/>
    </source>
</evidence>
<dbReference type="KEGG" id="aplc:110976717"/>
<feature type="region of interest" description="Disordered" evidence="12">
    <location>
        <begin position="40"/>
        <end position="132"/>
    </location>
</feature>
<feature type="region of interest" description="Disordered" evidence="12">
    <location>
        <begin position="412"/>
        <end position="464"/>
    </location>
</feature>
<dbReference type="GO" id="GO:0007076">
    <property type="term" value="P:mitotic chromosome condensation"/>
    <property type="evidence" value="ECO:0007669"/>
    <property type="project" value="TreeGrafter"/>
</dbReference>
<keyword evidence="7" id="KW-0498">Mitosis</keyword>
<dbReference type="PANTHER" id="PTHR15874:SF1">
    <property type="entry name" value="NUCLEOLAR AND SPINDLE-ASSOCIATED PROTEIN 1"/>
    <property type="match status" value="1"/>
</dbReference>
<dbReference type="GO" id="GO:0005874">
    <property type="term" value="C:microtubule"/>
    <property type="evidence" value="ECO:0007669"/>
    <property type="project" value="UniProtKB-KW"/>
</dbReference>
<comment type="subcellular location">
    <subcellularLocation>
        <location evidence="2">Cytoplasm</location>
        <location evidence="2">Cytoskeleton</location>
        <location evidence="2">Spindle</location>
    </subcellularLocation>
    <subcellularLocation>
        <location evidence="1">Nucleus</location>
    </subcellularLocation>
</comment>
<feature type="compositionally biased region" description="Polar residues" evidence="12">
    <location>
        <begin position="110"/>
        <end position="131"/>
    </location>
</feature>
<feature type="region of interest" description="Disordered" evidence="12">
    <location>
        <begin position="362"/>
        <end position="393"/>
    </location>
</feature>
<keyword evidence="11" id="KW-0131">Cell cycle</keyword>
<dbReference type="AlphaFoldDB" id="A0A8B7XYE1"/>
<evidence type="ECO:0000256" key="1">
    <source>
        <dbReference type="ARBA" id="ARBA00004123"/>
    </source>
</evidence>
<organism evidence="13 14">
    <name type="scientific">Acanthaster planci</name>
    <name type="common">Crown-of-thorns starfish</name>
    <dbReference type="NCBI Taxonomy" id="133434"/>
    <lineage>
        <taxon>Eukaryota</taxon>
        <taxon>Metazoa</taxon>
        <taxon>Echinodermata</taxon>
        <taxon>Eleutherozoa</taxon>
        <taxon>Asterozoa</taxon>
        <taxon>Asteroidea</taxon>
        <taxon>Valvatacea</taxon>
        <taxon>Valvatida</taxon>
        <taxon>Acanthasteridae</taxon>
        <taxon>Acanthaster</taxon>
    </lineage>
</organism>
<name>A0A8B7XYE1_ACAPL</name>
<keyword evidence="8" id="KW-0238">DNA-binding</keyword>
<dbReference type="GO" id="GO:0000281">
    <property type="term" value="P:mitotic cytokinesis"/>
    <property type="evidence" value="ECO:0007669"/>
    <property type="project" value="InterPro"/>
</dbReference>
<reference evidence="14" key="1">
    <citation type="submission" date="2025-08" db="UniProtKB">
        <authorList>
            <consortium name="RefSeq"/>
        </authorList>
    </citation>
    <scope>IDENTIFICATION</scope>
</reference>
<dbReference type="RefSeq" id="XP_022085918.1">
    <property type="nucleotide sequence ID" value="XM_022230226.1"/>
</dbReference>
<evidence type="ECO:0000256" key="4">
    <source>
        <dbReference type="ARBA" id="ARBA00022490"/>
    </source>
</evidence>
<evidence type="ECO:0000256" key="11">
    <source>
        <dbReference type="ARBA" id="ARBA00023306"/>
    </source>
</evidence>
<dbReference type="Proteomes" id="UP000694845">
    <property type="component" value="Unplaced"/>
</dbReference>
<evidence type="ECO:0000313" key="13">
    <source>
        <dbReference type="Proteomes" id="UP000694845"/>
    </source>
</evidence>
<keyword evidence="10" id="KW-0539">Nucleus</keyword>
<keyword evidence="9" id="KW-0206">Cytoskeleton</keyword>
<evidence type="ECO:0000256" key="2">
    <source>
        <dbReference type="ARBA" id="ARBA00004186"/>
    </source>
</evidence>
<evidence type="ECO:0000313" key="14">
    <source>
        <dbReference type="RefSeq" id="XP_022085918.1"/>
    </source>
</evidence>
<keyword evidence="6" id="KW-0493">Microtubule</keyword>
<evidence type="ECO:0000256" key="6">
    <source>
        <dbReference type="ARBA" id="ARBA00022701"/>
    </source>
</evidence>